<feature type="binding site" evidence="14">
    <location>
        <position position="237"/>
    </location>
    <ligand>
        <name>iminosuccinate</name>
        <dbReference type="ChEBI" id="CHEBI:77875"/>
    </ligand>
</feature>
<evidence type="ECO:0000313" key="16">
    <source>
        <dbReference type="Proteomes" id="UP000244450"/>
    </source>
</evidence>
<evidence type="ECO:0000256" key="10">
    <source>
        <dbReference type="ARBA" id="ARBA00023004"/>
    </source>
</evidence>
<proteinExistence type="inferred from homology"/>
<dbReference type="Gene3D" id="3.40.50.10800">
    <property type="entry name" value="NadA-like"/>
    <property type="match status" value="3"/>
</dbReference>
<keyword evidence="9 14" id="KW-0479">Metal-binding</keyword>
<feature type="binding site" evidence="14">
    <location>
        <position position="287"/>
    </location>
    <ligand>
        <name>[4Fe-4S] cluster</name>
        <dbReference type="ChEBI" id="CHEBI:49883"/>
    </ligand>
</feature>
<dbReference type="RefSeq" id="WP_108685048.1">
    <property type="nucleotide sequence ID" value="NZ_QCYK01000001.1"/>
</dbReference>
<dbReference type="FunFam" id="3.40.50.10800:FF:000001">
    <property type="entry name" value="Quinolinate synthase A"/>
    <property type="match status" value="1"/>
</dbReference>
<keyword evidence="8 14" id="KW-0808">Transferase</keyword>
<dbReference type="UniPathway" id="UPA00253">
    <property type="reaction ID" value="UER00327"/>
</dbReference>
<dbReference type="PANTHER" id="PTHR30573">
    <property type="entry name" value="QUINOLINATE SYNTHETASE A"/>
    <property type="match status" value="1"/>
</dbReference>
<protein>
    <recommendedName>
        <fullName evidence="13 14">Quinolinate synthase</fullName>
        <ecNumber evidence="4 14">2.5.1.72</ecNumber>
    </recommendedName>
</protein>
<organism evidence="15 16">
    <name type="scientific">Chitinophaga parva</name>
    <dbReference type="NCBI Taxonomy" id="2169414"/>
    <lineage>
        <taxon>Bacteria</taxon>
        <taxon>Pseudomonadati</taxon>
        <taxon>Bacteroidota</taxon>
        <taxon>Chitinophagia</taxon>
        <taxon>Chitinophagales</taxon>
        <taxon>Chitinophagaceae</taxon>
        <taxon>Chitinophaga</taxon>
    </lineage>
</organism>
<dbReference type="AlphaFoldDB" id="A0A2T7BL88"/>
<dbReference type="GO" id="GO:0008987">
    <property type="term" value="F:quinolinate synthetase A activity"/>
    <property type="evidence" value="ECO:0007669"/>
    <property type="project" value="UniProtKB-UniRule"/>
</dbReference>
<keyword evidence="11 14" id="KW-0411">Iron-sulfur</keyword>
<comment type="subcellular location">
    <subcellularLocation>
        <location evidence="2 14">Cytoplasm</location>
    </subcellularLocation>
</comment>
<evidence type="ECO:0000256" key="1">
    <source>
        <dbReference type="ARBA" id="ARBA00003791"/>
    </source>
</evidence>
<dbReference type="NCBIfam" id="NF006878">
    <property type="entry name" value="PRK09375.1-2"/>
    <property type="match status" value="1"/>
</dbReference>
<feature type="binding site" evidence="14">
    <location>
        <position position="151"/>
    </location>
    <ligand>
        <name>iminosuccinate</name>
        <dbReference type="ChEBI" id="CHEBI:77875"/>
    </ligand>
</feature>
<dbReference type="EMBL" id="QCYK01000001">
    <property type="protein sequence ID" value="PUZ28409.1"/>
    <property type="molecule type" value="Genomic_DNA"/>
</dbReference>
<dbReference type="NCBIfam" id="TIGR00550">
    <property type="entry name" value="nadA"/>
    <property type="match status" value="1"/>
</dbReference>
<evidence type="ECO:0000313" key="15">
    <source>
        <dbReference type="EMBL" id="PUZ28409.1"/>
    </source>
</evidence>
<feature type="binding site" evidence="14">
    <location>
        <begin position="220"/>
        <end position="222"/>
    </location>
    <ligand>
        <name>iminosuccinate</name>
        <dbReference type="ChEBI" id="CHEBI:77875"/>
    </ligand>
</feature>
<comment type="catalytic activity">
    <reaction evidence="12">
        <text>iminosuccinate + dihydroxyacetone phosphate = quinolinate + phosphate + 2 H2O + H(+)</text>
        <dbReference type="Rhea" id="RHEA:25888"/>
        <dbReference type="ChEBI" id="CHEBI:15377"/>
        <dbReference type="ChEBI" id="CHEBI:15378"/>
        <dbReference type="ChEBI" id="CHEBI:29959"/>
        <dbReference type="ChEBI" id="CHEBI:43474"/>
        <dbReference type="ChEBI" id="CHEBI:57642"/>
        <dbReference type="ChEBI" id="CHEBI:77875"/>
        <dbReference type="EC" id="2.5.1.72"/>
    </reaction>
    <physiologicalReaction direction="left-to-right" evidence="12">
        <dbReference type="Rhea" id="RHEA:25889"/>
    </physiologicalReaction>
</comment>
<evidence type="ECO:0000256" key="2">
    <source>
        <dbReference type="ARBA" id="ARBA00004496"/>
    </source>
</evidence>
<dbReference type="InterPro" id="IPR036094">
    <property type="entry name" value="NadA_sf"/>
</dbReference>
<keyword evidence="6 14" id="KW-0963">Cytoplasm</keyword>
<dbReference type="NCBIfam" id="NF006879">
    <property type="entry name" value="PRK09375.1-4"/>
    <property type="match status" value="1"/>
</dbReference>
<dbReference type="GO" id="GO:0046872">
    <property type="term" value="F:metal ion binding"/>
    <property type="evidence" value="ECO:0007669"/>
    <property type="project" value="UniProtKB-KW"/>
</dbReference>
<keyword evidence="16" id="KW-1185">Reference proteome</keyword>
<comment type="function">
    <text evidence="1 14">Catalyzes the condensation of iminoaspartate with dihydroxyacetone phosphate to form quinolinate.</text>
</comment>
<feature type="binding site" evidence="14">
    <location>
        <begin position="134"/>
        <end position="136"/>
    </location>
    <ligand>
        <name>iminosuccinate</name>
        <dbReference type="ChEBI" id="CHEBI:77875"/>
    </ligand>
</feature>
<feature type="binding site" evidence="14">
    <location>
        <position position="46"/>
    </location>
    <ligand>
        <name>iminosuccinate</name>
        <dbReference type="ChEBI" id="CHEBI:77875"/>
    </ligand>
</feature>
<accession>A0A2T7BL88</accession>
<feature type="binding site" evidence="14">
    <location>
        <position position="63"/>
    </location>
    <ligand>
        <name>iminosuccinate</name>
        <dbReference type="ChEBI" id="CHEBI:77875"/>
    </ligand>
</feature>
<dbReference type="PANTHER" id="PTHR30573:SF0">
    <property type="entry name" value="QUINOLINATE SYNTHASE, CHLOROPLASTIC"/>
    <property type="match status" value="1"/>
</dbReference>
<dbReference type="OrthoDB" id="9801204at2"/>
<reference evidence="15 16" key="1">
    <citation type="submission" date="2018-04" db="EMBL/GenBank/DDBJ databases">
        <title>Chitinophaga fuyangensis sp. nov., isolated from soil in a chemical factory.</title>
        <authorList>
            <person name="Chen K."/>
        </authorList>
    </citation>
    <scope>NUCLEOTIDE SEQUENCE [LARGE SCALE GENOMIC DNA]</scope>
    <source>
        <strain evidence="15 16">LY-1</strain>
    </source>
</reference>
<evidence type="ECO:0000256" key="8">
    <source>
        <dbReference type="ARBA" id="ARBA00022679"/>
    </source>
</evidence>
<comment type="similarity">
    <text evidence="14">Belongs to the quinolinate synthase family. Type 2 subfamily.</text>
</comment>
<dbReference type="InterPro" id="IPR023066">
    <property type="entry name" value="Quinolinate_synth_type2"/>
</dbReference>
<feature type="binding site" evidence="14">
    <location>
        <position position="194"/>
    </location>
    <ligand>
        <name>[4Fe-4S] cluster</name>
        <dbReference type="ChEBI" id="CHEBI:49883"/>
    </ligand>
</feature>
<comment type="cofactor">
    <cofactor evidence="14">
        <name>[4Fe-4S] cluster</name>
        <dbReference type="ChEBI" id="CHEBI:49883"/>
    </cofactor>
    <text evidence="14">Binds 1 [4Fe-4S] cluster per subunit.</text>
</comment>
<dbReference type="EC" id="2.5.1.72" evidence="4 14"/>
<dbReference type="InterPro" id="IPR003473">
    <property type="entry name" value="NadA"/>
</dbReference>
<dbReference type="HAMAP" id="MF_00568">
    <property type="entry name" value="NadA_type2"/>
    <property type="match status" value="1"/>
</dbReference>
<keyword evidence="10 14" id="KW-0408">Iron</keyword>
<dbReference type="GO" id="GO:0051539">
    <property type="term" value="F:4 iron, 4 sulfur cluster binding"/>
    <property type="evidence" value="ECO:0007669"/>
    <property type="project" value="UniProtKB-KW"/>
</dbReference>
<dbReference type="GO" id="GO:0005829">
    <property type="term" value="C:cytosol"/>
    <property type="evidence" value="ECO:0007669"/>
    <property type="project" value="TreeGrafter"/>
</dbReference>
<name>A0A2T7BL88_9BACT</name>
<dbReference type="SUPFAM" id="SSF142754">
    <property type="entry name" value="NadA-like"/>
    <property type="match status" value="1"/>
</dbReference>
<dbReference type="Pfam" id="PF02445">
    <property type="entry name" value="NadA"/>
    <property type="match status" value="1"/>
</dbReference>
<evidence type="ECO:0000256" key="13">
    <source>
        <dbReference type="ARBA" id="ARBA00073059"/>
    </source>
</evidence>
<evidence type="ECO:0000256" key="11">
    <source>
        <dbReference type="ARBA" id="ARBA00023014"/>
    </source>
</evidence>
<sequence length="335" mass="37207">MITDLTSAKKNLQKNGFLDIAVDVRLDLFAEIERLKKEKNAVILAHYYQEPDIQDVADFIGDSLGLAQQAARTDADIIVFAGVHFMAETAKILNPHKKVLLPDLKAGCSLADSAPPELFKKFKEKYPDHVVVSYVNCSAGIKALSDIICTSSNAEKIIESIPKDQPIIFAPDRNLGAYLVKKTGRDMVLWNGACMVHEIFSLEKITRLKALHPGAKVIAHPECEAAVLEVADYIGSTTGLLKFSQRDDAQEYIVVTETGILHQMQKNNPGKTFIPAPPNNACACNDCPHMKLNTLEKLYLCMEYEQPEITMEEHLRLAAKKPIDRMLEISAKYGL</sequence>
<evidence type="ECO:0000256" key="5">
    <source>
        <dbReference type="ARBA" id="ARBA00022485"/>
    </source>
</evidence>
<comment type="pathway">
    <text evidence="3 14">Cofactor biosynthesis; NAD(+) biosynthesis; quinolinate from iminoaspartate: step 1/1.</text>
</comment>
<dbReference type="FunFam" id="3.40.50.10800:FF:000003">
    <property type="entry name" value="Quinolinate synthase A"/>
    <property type="match status" value="1"/>
</dbReference>
<evidence type="ECO:0000256" key="6">
    <source>
        <dbReference type="ARBA" id="ARBA00022490"/>
    </source>
</evidence>
<dbReference type="GO" id="GO:0034628">
    <property type="term" value="P:'de novo' NAD+ biosynthetic process from L-aspartate"/>
    <property type="evidence" value="ECO:0007669"/>
    <property type="project" value="TreeGrafter"/>
</dbReference>
<evidence type="ECO:0000256" key="7">
    <source>
        <dbReference type="ARBA" id="ARBA00022642"/>
    </source>
</evidence>
<dbReference type="Proteomes" id="UP000244450">
    <property type="component" value="Unassembled WGS sequence"/>
</dbReference>
<evidence type="ECO:0000256" key="3">
    <source>
        <dbReference type="ARBA" id="ARBA00005065"/>
    </source>
</evidence>
<feature type="binding site" evidence="14">
    <location>
        <position position="108"/>
    </location>
    <ligand>
        <name>[4Fe-4S] cluster</name>
        <dbReference type="ChEBI" id="CHEBI:49883"/>
    </ligand>
</feature>
<evidence type="ECO:0000256" key="14">
    <source>
        <dbReference type="HAMAP-Rule" id="MF_00568"/>
    </source>
</evidence>
<keyword evidence="7 14" id="KW-0662">Pyridine nucleotide biosynthesis</keyword>
<comment type="caution">
    <text evidence="15">The sequence shown here is derived from an EMBL/GenBank/DDBJ whole genome shotgun (WGS) entry which is preliminary data.</text>
</comment>
<gene>
    <name evidence="14" type="primary">nadA</name>
    <name evidence="15" type="ORF">DCC81_02685</name>
</gene>
<keyword evidence="5 14" id="KW-0004">4Fe-4S</keyword>
<evidence type="ECO:0000256" key="4">
    <source>
        <dbReference type="ARBA" id="ARBA00012669"/>
    </source>
</evidence>
<evidence type="ECO:0000256" key="12">
    <source>
        <dbReference type="ARBA" id="ARBA00050125"/>
    </source>
</evidence>
<evidence type="ECO:0000256" key="9">
    <source>
        <dbReference type="ARBA" id="ARBA00022723"/>
    </source>
</evidence>